<evidence type="ECO:0000259" key="1">
    <source>
        <dbReference type="Pfam" id="PF22691"/>
    </source>
</evidence>
<accession>A0ABU5Z2S4</accession>
<name>A0ABU5Z2S4_9MYCO</name>
<gene>
    <name evidence="2" type="ORF">K5L39_21175</name>
</gene>
<protein>
    <submittedName>
        <fullName evidence="2">Thiolase family protein</fullName>
    </submittedName>
</protein>
<dbReference type="SUPFAM" id="SSF53901">
    <property type="entry name" value="Thiolase-like"/>
    <property type="match status" value="2"/>
</dbReference>
<evidence type="ECO:0000313" key="3">
    <source>
        <dbReference type="Proteomes" id="UP001299283"/>
    </source>
</evidence>
<sequence length="388" mass="41679">MNRNPLRDNVAIAAAASTGFIARNSGRSQTALAAHACIGVLRQAGLKAEDVDGLCGSWPSAAELQSALGIPRVTWSANPPIPFGNHIAAAASAVFSGLANVVLVYHAAYRLPWNTSSSLKDPFRRIATPGLTEPKAGPENIAGAVGYAAWASRYAHEYSVPKEDFGLVAVSDRANALDNPLAAIRTPMTMPDYLDARIIRWPLGLLDMDIAVDGADAFLITTAERARDMALPAVLIDAVVLGQSGHNEEDQIVGLEHHGQHIVIDELRRKSAFWIDDVDVYFPYDGFTVLALNWIENAGWCGRGEAGAFLRQHWDESTGRVRINGRIAMNPHGGSLSEGATQGSGHVREAVHQLQGLAGSRQVPEARRALLTPGGFFFNAQGITLRRE</sequence>
<evidence type="ECO:0000313" key="2">
    <source>
        <dbReference type="EMBL" id="MEB3071691.1"/>
    </source>
</evidence>
<dbReference type="CDD" id="cd00829">
    <property type="entry name" value="SCP-x_thiolase"/>
    <property type="match status" value="1"/>
</dbReference>
<dbReference type="Gene3D" id="3.40.47.10">
    <property type="match status" value="1"/>
</dbReference>
<feature type="domain" description="Thiolase C-terminal" evidence="1">
    <location>
        <begin position="275"/>
        <end position="383"/>
    </location>
</feature>
<dbReference type="InterPro" id="IPR016039">
    <property type="entry name" value="Thiolase-like"/>
</dbReference>
<dbReference type="Proteomes" id="UP001299283">
    <property type="component" value="Unassembled WGS sequence"/>
</dbReference>
<dbReference type="Pfam" id="PF22691">
    <property type="entry name" value="Thiolase_C_1"/>
    <property type="match status" value="1"/>
</dbReference>
<dbReference type="EMBL" id="JAYJJQ010000032">
    <property type="protein sequence ID" value="MEB3071691.1"/>
    <property type="molecule type" value="Genomic_DNA"/>
</dbReference>
<proteinExistence type="predicted"/>
<dbReference type="PIRSF" id="PIRSF000429">
    <property type="entry name" value="Ac-CoA_Ac_transf"/>
    <property type="match status" value="1"/>
</dbReference>
<dbReference type="InterPro" id="IPR002155">
    <property type="entry name" value="Thiolase"/>
</dbReference>
<dbReference type="RefSeq" id="WP_225397585.1">
    <property type="nucleotide sequence ID" value="NZ_JAYJJQ010000032.1"/>
</dbReference>
<dbReference type="PANTHER" id="PTHR42870">
    <property type="entry name" value="ACETYL-COA C-ACETYLTRANSFERASE"/>
    <property type="match status" value="1"/>
</dbReference>
<organism evidence="2 3">
    <name type="scientific">[Mycobacterium] vasticus</name>
    <dbReference type="NCBI Taxonomy" id="2875777"/>
    <lineage>
        <taxon>Bacteria</taxon>
        <taxon>Bacillati</taxon>
        <taxon>Actinomycetota</taxon>
        <taxon>Actinomycetes</taxon>
        <taxon>Mycobacteriales</taxon>
        <taxon>Mycobacteriaceae</taxon>
        <taxon>Mycolicibacter</taxon>
    </lineage>
</organism>
<dbReference type="InterPro" id="IPR055140">
    <property type="entry name" value="Thiolase_C_2"/>
</dbReference>
<dbReference type="PANTHER" id="PTHR42870:SF1">
    <property type="entry name" value="NON-SPECIFIC LIPID-TRANSFER PROTEIN-LIKE 2"/>
    <property type="match status" value="1"/>
</dbReference>
<comment type="caution">
    <text evidence="2">The sequence shown here is derived from an EMBL/GenBank/DDBJ whole genome shotgun (WGS) entry which is preliminary data.</text>
</comment>
<keyword evidence="3" id="KW-1185">Reference proteome</keyword>
<reference evidence="2 3" key="1">
    <citation type="submission" date="2023-12" db="EMBL/GenBank/DDBJ databases">
        <title>Description of new species of Mycobacterium terrae complex isolated from sewage at the Sao Paulo Zoological Park Foundation in Brazil.</title>
        <authorList>
            <person name="Romagnoli C.L."/>
            <person name="Conceicao E.C."/>
            <person name="Machado E."/>
            <person name="Barreto L.B.P.F."/>
            <person name="Sharma A."/>
            <person name="Silva N.M."/>
            <person name="Marques L.E."/>
            <person name="Juliana M.A."/>
            <person name="Lourenco M.C.S."/>
            <person name="Digiampietri L.A."/>
            <person name="Suffys P.N."/>
            <person name="Viana-Niero C."/>
        </authorList>
    </citation>
    <scope>NUCLEOTIDE SEQUENCE [LARGE SCALE GENOMIC DNA]</scope>
    <source>
        <strain evidence="2 3">MYC017</strain>
    </source>
</reference>